<feature type="compositionally biased region" description="Basic and acidic residues" evidence="2">
    <location>
        <begin position="1061"/>
        <end position="1072"/>
    </location>
</feature>
<dbReference type="Gene3D" id="3.40.50.2000">
    <property type="entry name" value="Glycogen Phosphorylase B"/>
    <property type="match status" value="2"/>
</dbReference>
<dbReference type="GO" id="GO:0005975">
    <property type="term" value="P:carbohydrate metabolic process"/>
    <property type="evidence" value="ECO:0007669"/>
    <property type="project" value="InterPro"/>
</dbReference>
<dbReference type="InterPro" id="IPR002213">
    <property type="entry name" value="UDP_glucos_trans"/>
</dbReference>
<proteinExistence type="predicted"/>
<accession>A0A1B9GIQ5</accession>
<dbReference type="PANTHER" id="PTHR48050">
    <property type="entry name" value="STEROL 3-BETA-GLUCOSYLTRANSFERASE"/>
    <property type="match status" value="1"/>
</dbReference>
<feature type="compositionally biased region" description="Polar residues" evidence="2">
    <location>
        <begin position="897"/>
        <end position="908"/>
    </location>
</feature>
<reference evidence="6" key="2">
    <citation type="submission" date="2013-12" db="EMBL/GenBank/DDBJ databases">
        <title>Evolution of pathogenesis and genome organization in the Tremellales.</title>
        <authorList>
            <person name="Cuomo C."/>
            <person name="Litvintseva A."/>
            <person name="Heitman J."/>
            <person name="Chen Y."/>
            <person name="Sun S."/>
            <person name="Springer D."/>
            <person name="Dromer F."/>
            <person name="Young S."/>
            <person name="Zeng Q."/>
            <person name="Chapman S."/>
            <person name="Gujja S."/>
            <person name="Saif S."/>
            <person name="Birren B."/>
        </authorList>
    </citation>
    <scope>NUCLEOTIDE SEQUENCE [LARGE SCALE GENOMIC DNA]</scope>
    <source>
        <strain evidence="6">BCC8398</strain>
    </source>
</reference>
<dbReference type="EMBL" id="KI669514">
    <property type="protein sequence ID" value="OCF30909.1"/>
    <property type="molecule type" value="Genomic_DNA"/>
</dbReference>
<feature type="compositionally biased region" description="Basic and acidic residues" evidence="2">
    <location>
        <begin position="29"/>
        <end position="38"/>
    </location>
</feature>
<protein>
    <submittedName>
        <fullName evidence="5">Uncharacterized protein</fullName>
    </submittedName>
</protein>
<dbReference type="OrthoDB" id="5835829at2759"/>
<keyword evidence="6" id="KW-1185">Reference proteome</keyword>
<feature type="domain" description="Erythromycin biosynthesis protein CIII-like C-terminal" evidence="4">
    <location>
        <begin position="467"/>
        <end position="575"/>
    </location>
</feature>
<dbReference type="Proteomes" id="UP000092666">
    <property type="component" value="Unassembled WGS sequence"/>
</dbReference>
<evidence type="ECO:0000259" key="3">
    <source>
        <dbReference type="Pfam" id="PF03033"/>
    </source>
</evidence>
<name>A0A1B9GIQ5_9TREE</name>
<dbReference type="Pfam" id="PF06722">
    <property type="entry name" value="EryCIII-like_C"/>
    <property type="match status" value="1"/>
</dbReference>
<feature type="compositionally biased region" description="Basic and acidic residues" evidence="2">
    <location>
        <begin position="909"/>
        <end position="939"/>
    </location>
</feature>
<feature type="region of interest" description="Disordered" evidence="2">
    <location>
        <begin position="881"/>
        <end position="982"/>
    </location>
</feature>
<dbReference type="Pfam" id="PF03033">
    <property type="entry name" value="Glyco_transf_28"/>
    <property type="match status" value="1"/>
</dbReference>
<gene>
    <name evidence="5" type="ORF">I316_07434</name>
</gene>
<organism evidence="5 6">
    <name type="scientific">Kwoniella heveanensis BCC8398</name>
    <dbReference type="NCBI Taxonomy" id="1296120"/>
    <lineage>
        <taxon>Eukaryota</taxon>
        <taxon>Fungi</taxon>
        <taxon>Dikarya</taxon>
        <taxon>Basidiomycota</taxon>
        <taxon>Agaricomycotina</taxon>
        <taxon>Tremellomycetes</taxon>
        <taxon>Tremellales</taxon>
        <taxon>Cryptococcaceae</taxon>
        <taxon>Kwoniella</taxon>
    </lineage>
</organism>
<dbReference type="STRING" id="1296120.A0A1B9GIQ5"/>
<feature type="region of interest" description="Disordered" evidence="2">
    <location>
        <begin position="1"/>
        <end position="113"/>
    </location>
</feature>
<dbReference type="InterPro" id="IPR004276">
    <property type="entry name" value="GlycoTrans_28_N"/>
</dbReference>
<dbReference type="FunFam" id="3.40.50.2000:FF:000009">
    <property type="entry name" value="Sterol 3-beta-glucosyltransferase UGT80A2"/>
    <property type="match status" value="1"/>
</dbReference>
<dbReference type="InterPro" id="IPR010610">
    <property type="entry name" value="EryCIII-like_C"/>
</dbReference>
<evidence type="ECO:0000256" key="2">
    <source>
        <dbReference type="SAM" id="MobiDB-lite"/>
    </source>
</evidence>
<dbReference type="AlphaFoldDB" id="A0A1B9GIQ5"/>
<dbReference type="GO" id="GO:0016906">
    <property type="term" value="F:sterol 3-beta-glucosyltransferase activity"/>
    <property type="evidence" value="ECO:0007669"/>
    <property type="project" value="UniProtKB-ARBA"/>
</dbReference>
<evidence type="ECO:0000313" key="6">
    <source>
        <dbReference type="Proteomes" id="UP000092666"/>
    </source>
</evidence>
<feature type="compositionally biased region" description="Basic and acidic residues" evidence="2">
    <location>
        <begin position="45"/>
        <end position="77"/>
    </location>
</feature>
<dbReference type="SUPFAM" id="SSF53756">
    <property type="entry name" value="UDP-Glycosyltransferase/glycogen phosphorylase"/>
    <property type="match status" value="1"/>
</dbReference>
<feature type="region of interest" description="Disordered" evidence="2">
    <location>
        <begin position="1003"/>
        <end position="1102"/>
    </location>
</feature>
<dbReference type="PANTHER" id="PTHR48050:SF13">
    <property type="entry name" value="STEROL 3-BETA-GLUCOSYLTRANSFERASE UGT80A2"/>
    <property type="match status" value="1"/>
</dbReference>
<keyword evidence="1" id="KW-0808">Transferase</keyword>
<dbReference type="CDD" id="cd03784">
    <property type="entry name" value="GT1_Gtf-like"/>
    <property type="match status" value="1"/>
</dbReference>
<feature type="compositionally biased region" description="Low complexity" evidence="2">
    <location>
        <begin position="1030"/>
        <end position="1046"/>
    </location>
</feature>
<evidence type="ECO:0000256" key="1">
    <source>
        <dbReference type="ARBA" id="ARBA00022679"/>
    </source>
</evidence>
<sequence>MHGQHHATPVSPTTTNSPTSSVRTADAQSWDRAKREYVNELDQSENQREGRRNEIMSQLKKDILTDPEAEGVRRYDQETVSNDGYGDAPPPPYWKDESDPAQVSASGPGMTSHAAVDDAGQVDITLKLHRKLPELPASFSRHVKEYGVDPKDWMKCPPLNIVIFIVGSRGDVQPYISLALSLIRTSGHRVRIATHGEFATLVLEGNLEFFDVGGDPKELMAYMVKNPGLLPGYQSLINGDIPSKRKMTAQMLRGFYQSCLLPDTASGEPFAAEAIISNPPAFAHVHVAEALGLPLLMSFTMPWSPTTAFRHPLANIRETNAEPGLSNYLSYSLVDNLTWQGLGHVINNFRLKVLGLDAVTSRTAPSLIDRLRVPWTYCWSESLVPKPKDWKENIDISGFYFYETNSNYEPDPNLLAFLKDGPSPFCIGFGSIVIDKPKEMTEMIYEAVRRAGVRALICAGWAGLGEGHVPDGVYVIKGNIPHDWLFAEGRVSAVCHHGGAGTTAIGLRNGLPTIIVPFFGDQKFWGEMIHSRGAGPAPIPQKQLNADNLTAALEFVMTQEAQAAAQTMGEEIRAENGEKKGVDSFHRHLPLLNMRCDIDPSRVAIWWSDELCLKLSGAVAGLLAQEGKVNYKQLVPHRPREYETDRHHDDVWTGGVASVFHVVTYSLGSVAELFYRPAAGTINTFWGIPKAAMSVVGDIYEGFDNAPALMGSETREKGKVTNFSSGLKEGGKGLFWGVVDAVTGLVSEPIAGGINEGPKGVLKGVGRSYVNLLTRPAAGSLGLFVLPAIGISRSTAKLFHKAPEGVFIAPRTDISHREASKLTPSEREIIIGRFKVLEPLSKKRRNVIRRRAKRFLLLPEKEKENVRFLDGLADLDQIRNGTPGISRRGSEEDMVTGTETETASTLNSAEERELFNRLNEARAKERERQRDLDEMRDRLPASPSGAGSASGPVSRQYKGYTEDNFQPWSTIPPPLPPKEGADMGLRMGLLAEQVEAVDAFKAEIHGDDPDTGKSRGAQGKGKERASTVPAFSSSASEVGEAGSPSALGELPSRATTLPTPAHERPASAHTRTDSTSSASAHAFGYQRRKAEREAHRKGAGWR</sequence>
<reference evidence="5 6" key="1">
    <citation type="submission" date="2013-07" db="EMBL/GenBank/DDBJ databases">
        <title>The Genome Sequence of Cryptococcus heveanensis BCC8398.</title>
        <authorList>
            <consortium name="The Broad Institute Genome Sequencing Platform"/>
            <person name="Cuomo C."/>
            <person name="Litvintseva A."/>
            <person name="Chen Y."/>
            <person name="Heitman J."/>
            <person name="Sun S."/>
            <person name="Springer D."/>
            <person name="Dromer F."/>
            <person name="Young S.K."/>
            <person name="Zeng Q."/>
            <person name="Gargeya S."/>
            <person name="Fitzgerald M."/>
            <person name="Abouelleil A."/>
            <person name="Alvarado L."/>
            <person name="Berlin A.M."/>
            <person name="Chapman S.B."/>
            <person name="Dewar J."/>
            <person name="Goldberg J."/>
            <person name="Griggs A."/>
            <person name="Gujja S."/>
            <person name="Hansen M."/>
            <person name="Howarth C."/>
            <person name="Imamovic A."/>
            <person name="Larimer J."/>
            <person name="McCowan C."/>
            <person name="Murphy C."/>
            <person name="Pearson M."/>
            <person name="Priest M."/>
            <person name="Roberts A."/>
            <person name="Saif S."/>
            <person name="Shea T."/>
            <person name="Sykes S."/>
            <person name="Wortman J."/>
            <person name="Nusbaum C."/>
            <person name="Birren B."/>
        </authorList>
    </citation>
    <scope>NUCLEOTIDE SEQUENCE [LARGE SCALE GENOMIC DNA]</scope>
    <source>
        <strain evidence="5 6">BCC8398</strain>
    </source>
</reference>
<dbReference type="InterPro" id="IPR050426">
    <property type="entry name" value="Glycosyltransferase_28"/>
</dbReference>
<feature type="compositionally biased region" description="Low complexity" evidence="2">
    <location>
        <begin position="8"/>
        <end position="24"/>
    </location>
</feature>
<feature type="compositionally biased region" description="Low complexity" evidence="2">
    <location>
        <begin position="940"/>
        <end position="952"/>
    </location>
</feature>
<feature type="compositionally biased region" description="Basic and acidic residues" evidence="2">
    <location>
        <begin position="1003"/>
        <end position="1013"/>
    </location>
</feature>
<feature type="domain" description="Glycosyltransferase family 28 N-terminal" evidence="3">
    <location>
        <begin position="161"/>
        <end position="309"/>
    </location>
</feature>
<evidence type="ECO:0000313" key="5">
    <source>
        <dbReference type="EMBL" id="OCF30909.1"/>
    </source>
</evidence>
<evidence type="ECO:0000259" key="4">
    <source>
        <dbReference type="Pfam" id="PF06722"/>
    </source>
</evidence>